<protein>
    <recommendedName>
        <fullName evidence="8">Proteinase</fullName>
    </recommendedName>
</protein>
<sequence length="678" mass="76007">MDTKFSAGDYVPQRARDRRKFAIWPRIVITSLIFGLCLHSIDKFISRLLPERHRAGRDFAQELAQSPFRWGNIEPSKELQYHDCYDGLQCARLDVPMDYHAPEDSPDRVALAIIRLPAKVPVSDPRYGGAILINPGGPGGSGVAKLLHHGSQMQYIVDSDKPVHRPTEEEEEEDDDDDKYFDIIGFDPRGVNHSTPILTCFPDGFARQTWNLQSLAEGLLGSSEGSLRTGWRRARAFSMGCSGRLDSENGTTNFLEHVNTTPATADMVEIIERHGQWREREGQRAVEAAYNNQLSRCNLHSIAQRTKWQKGREPLLYWGFSYGTVLGSTFAAMYPERVSRMVLDGVVDAEDYYNGPWLGNLQDTDNILHNMMRYCSEAGPDNCRLWRPGGAPAVLAAYEKLLHDIWDDPLSVVGDQHRGPEIITWTDVKMVVKDALYQPIILGPIMVELLQDIINGTGSVFASYKQSGRTPSCRSEQCEIDGPYSEECVSPGWNELEATSAILCTDAQDIGSFTEDEFRGYWRMLQTQSKAMGDYWAQTRLSCASWQARAKWRFAGPVAAANGTSHPILWVSNTLDTVTPLRNAKRMNERFNGSVLLQQDCEGHCSFAAPSLCTAKAVKRYFQTGKMPQPGTLCETDAKPFEARRLLSEKMAALSTQDAELLNVLQQLAESQSSNRFL</sequence>
<accession>A0AAV9QKH0</accession>
<feature type="domain" description="Peptidase S33 tripeptidyl aminopeptidase-like C-terminal" evidence="5">
    <location>
        <begin position="530"/>
        <end position="634"/>
    </location>
</feature>
<dbReference type="InterPro" id="IPR013595">
    <property type="entry name" value="Pept_S33_TAP-like_C"/>
</dbReference>
<evidence type="ECO:0000259" key="4">
    <source>
        <dbReference type="Pfam" id="PF00561"/>
    </source>
</evidence>
<organism evidence="6 7">
    <name type="scientific">Vermiconidia calcicola</name>
    <dbReference type="NCBI Taxonomy" id="1690605"/>
    <lineage>
        <taxon>Eukaryota</taxon>
        <taxon>Fungi</taxon>
        <taxon>Dikarya</taxon>
        <taxon>Ascomycota</taxon>
        <taxon>Pezizomycotina</taxon>
        <taxon>Dothideomycetes</taxon>
        <taxon>Dothideomycetidae</taxon>
        <taxon>Mycosphaerellales</taxon>
        <taxon>Extremaceae</taxon>
        <taxon>Vermiconidia</taxon>
    </lineage>
</organism>
<name>A0AAV9QKH0_9PEZI</name>
<gene>
    <name evidence="6" type="ORF">LTR25_001316</name>
</gene>
<dbReference type="EMBL" id="JAXLQG010000002">
    <property type="protein sequence ID" value="KAK5543702.1"/>
    <property type="molecule type" value="Genomic_DNA"/>
</dbReference>
<comment type="caution">
    <text evidence="6">The sequence shown here is derived from an EMBL/GenBank/DDBJ whole genome shotgun (WGS) entry which is preliminary data.</text>
</comment>
<evidence type="ECO:0000313" key="7">
    <source>
        <dbReference type="Proteomes" id="UP001345827"/>
    </source>
</evidence>
<evidence type="ECO:0008006" key="8">
    <source>
        <dbReference type="Google" id="ProtNLM"/>
    </source>
</evidence>
<dbReference type="Gene3D" id="3.40.50.1820">
    <property type="entry name" value="alpha/beta hydrolase"/>
    <property type="match status" value="1"/>
</dbReference>
<dbReference type="InterPro" id="IPR051601">
    <property type="entry name" value="Serine_prot/Carboxylest_S33"/>
</dbReference>
<evidence type="ECO:0000313" key="6">
    <source>
        <dbReference type="EMBL" id="KAK5543702.1"/>
    </source>
</evidence>
<evidence type="ECO:0000259" key="5">
    <source>
        <dbReference type="Pfam" id="PF08386"/>
    </source>
</evidence>
<dbReference type="AlphaFoldDB" id="A0AAV9QKH0"/>
<evidence type="ECO:0000256" key="2">
    <source>
        <dbReference type="ARBA" id="ARBA00022801"/>
    </source>
</evidence>
<comment type="similarity">
    <text evidence="1">Belongs to the peptidase S33 family.</text>
</comment>
<dbReference type="InterPro" id="IPR000073">
    <property type="entry name" value="AB_hydrolase_1"/>
</dbReference>
<dbReference type="GO" id="GO:0016787">
    <property type="term" value="F:hydrolase activity"/>
    <property type="evidence" value="ECO:0007669"/>
    <property type="project" value="UniProtKB-KW"/>
</dbReference>
<evidence type="ECO:0000256" key="1">
    <source>
        <dbReference type="ARBA" id="ARBA00010088"/>
    </source>
</evidence>
<feature type="transmembrane region" description="Helical" evidence="3">
    <location>
        <begin position="21"/>
        <end position="41"/>
    </location>
</feature>
<evidence type="ECO:0000256" key="3">
    <source>
        <dbReference type="SAM" id="Phobius"/>
    </source>
</evidence>
<dbReference type="Pfam" id="PF00561">
    <property type="entry name" value="Abhydrolase_1"/>
    <property type="match status" value="1"/>
</dbReference>
<keyword evidence="3" id="KW-1133">Transmembrane helix</keyword>
<dbReference type="Proteomes" id="UP001345827">
    <property type="component" value="Unassembled WGS sequence"/>
</dbReference>
<keyword evidence="2" id="KW-0378">Hydrolase</keyword>
<dbReference type="SUPFAM" id="SSF53474">
    <property type="entry name" value="alpha/beta-Hydrolases"/>
    <property type="match status" value="1"/>
</dbReference>
<dbReference type="PANTHER" id="PTHR43248">
    <property type="entry name" value="2-SUCCINYL-6-HYDROXY-2,4-CYCLOHEXADIENE-1-CARBOXYLATE SYNTHASE"/>
    <property type="match status" value="1"/>
</dbReference>
<reference evidence="6 7" key="1">
    <citation type="submission" date="2023-06" db="EMBL/GenBank/DDBJ databases">
        <title>Black Yeasts Isolated from many extreme environments.</title>
        <authorList>
            <person name="Coleine C."/>
            <person name="Stajich J.E."/>
            <person name="Selbmann L."/>
        </authorList>
    </citation>
    <scope>NUCLEOTIDE SEQUENCE [LARGE SCALE GENOMIC DNA]</scope>
    <source>
        <strain evidence="6 7">CCFEE 5887</strain>
    </source>
</reference>
<keyword evidence="3" id="KW-0812">Transmembrane</keyword>
<keyword evidence="7" id="KW-1185">Reference proteome</keyword>
<feature type="domain" description="AB hydrolase-1" evidence="4">
    <location>
        <begin position="130"/>
        <end position="346"/>
    </location>
</feature>
<keyword evidence="3" id="KW-0472">Membrane</keyword>
<dbReference type="Pfam" id="PF08386">
    <property type="entry name" value="Abhydrolase_4"/>
    <property type="match status" value="1"/>
</dbReference>
<dbReference type="PANTHER" id="PTHR43248:SF25">
    <property type="entry name" value="AB HYDROLASE-1 DOMAIN-CONTAINING PROTEIN-RELATED"/>
    <property type="match status" value="1"/>
</dbReference>
<proteinExistence type="inferred from homology"/>
<dbReference type="InterPro" id="IPR029058">
    <property type="entry name" value="AB_hydrolase_fold"/>
</dbReference>